<dbReference type="InterPro" id="IPR041662">
    <property type="entry name" value="SusD-like_2"/>
</dbReference>
<dbReference type="InterPro" id="IPR011990">
    <property type="entry name" value="TPR-like_helical_dom_sf"/>
</dbReference>
<dbReference type="SUPFAM" id="SSF48452">
    <property type="entry name" value="TPR-like"/>
    <property type="match status" value="1"/>
</dbReference>
<proteinExistence type="predicted"/>
<dbReference type="EMBL" id="AMZN01000122">
    <property type="protein sequence ID" value="ELR68320.1"/>
    <property type="molecule type" value="Genomic_DNA"/>
</dbReference>
<reference evidence="1 2" key="1">
    <citation type="submission" date="2012-12" db="EMBL/GenBank/DDBJ databases">
        <title>Genome assembly of Fulvivirga imtechensis AK7.</title>
        <authorList>
            <person name="Nupur N."/>
            <person name="Khatri I."/>
            <person name="Kumar R."/>
            <person name="Subramanian S."/>
            <person name="Pinnaka A."/>
        </authorList>
    </citation>
    <scope>NUCLEOTIDE SEQUENCE [LARGE SCALE GENOMIC DNA]</scope>
    <source>
        <strain evidence="1 2">AK7</strain>
    </source>
</reference>
<dbReference type="Pfam" id="PF12771">
    <property type="entry name" value="SusD-like_2"/>
    <property type="match status" value="1"/>
</dbReference>
<dbReference type="Gene3D" id="1.25.40.390">
    <property type="match status" value="1"/>
</dbReference>
<sequence>MNIKINIYKILAFNIILLLAGGCTDDFEEINTNPNGPAKLDNIGPLLTHAQQNIYAPSRFVTWRENVIFGSRFAEHWSFGFQGTWFANASGFQGGTDWHYGVWDDSWGLVNAVSNNNIGDLAELLRLTGPEGEFASEADYGVVLIMRVMLLQRIADNYGAIPFSDGGTGVAKPVFQQLDEVYPLMIEDLDRAMNLIGNATNSGLGAADQVYGGDYQKWKRLANSEKLKLAIRARSASGNNFSNQAITEAVSSPLLQSNDDNLVIQRDPSLTALRQGFANIWSFGTGGQWVMAKRLVEHLDGTVLGTPDPRLAQYADPAVNSGNYVGQEVGLDASSPLVTSIDNFSTPDATIVNQDPQFPSYVFTYAEAEFLQAEAALFGMGGTNANAHYQAGIRASMEQWGVSEADIQVYLASPAGSLSGTQEDQFRQISIQRWIAAYTNGSEAWAIVRRTGYPVIEDKTDPRFFDTSGWADNKLPQRLLYSTTEYTLNGKNLESALQRQGPDKMTTKLWWAK</sequence>
<dbReference type="AlphaFoldDB" id="L8JHN5"/>
<evidence type="ECO:0000313" key="2">
    <source>
        <dbReference type="Proteomes" id="UP000011135"/>
    </source>
</evidence>
<keyword evidence="2" id="KW-1185">Reference proteome</keyword>
<comment type="caution">
    <text evidence="1">The sequence shown here is derived from an EMBL/GenBank/DDBJ whole genome shotgun (WGS) entry which is preliminary data.</text>
</comment>
<protein>
    <recommendedName>
        <fullName evidence="3">SusD/RagB family nutrient-binding outer membrane lipoprotein</fullName>
    </recommendedName>
</protein>
<dbReference type="Proteomes" id="UP000011135">
    <property type="component" value="Unassembled WGS sequence"/>
</dbReference>
<dbReference type="OrthoDB" id="843771at2"/>
<gene>
    <name evidence="1" type="ORF">C900_00547</name>
</gene>
<dbReference type="STRING" id="1237149.C900_00547"/>
<dbReference type="eggNOG" id="COG4198">
    <property type="taxonomic scope" value="Bacteria"/>
</dbReference>
<evidence type="ECO:0000313" key="1">
    <source>
        <dbReference type="EMBL" id="ELR68320.1"/>
    </source>
</evidence>
<dbReference type="PROSITE" id="PS51257">
    <property type="entry name" value="PROKAR_LIPOPROTEIN"/>
    <property type="match status" value="1"/>
</dbReference>
<organism evidence="1 2">
    <name type="scientific">Fulvivirga imtechensis AK7</name>
    <dbReference type="NCBI Taxonomy" id="1237149"/>
    <lineage>
        <taxon>Bacteria</taxon>
        <taxon>Pseudomonadati</taxon>
        <taxon>Bacteroidota</taxon>
        <taxon>Cytophagia</taxon>
        <taxon>Cytophagales</taxon>
        <taxon>Fulvivirgaceae</taxon>
        <taxon>Fulvivirga</taxon>
    </lineage>
</organism>
<accession>L8JHN5</accession>
<dbReference type="RefSeq" id="WP_009583447.1">
    <property type="nucleotide sequence ID" value="NZ_AMZN01000122.1"/>
</dbReference>
<name>L8JHN5_9BACT</name>
<evidence type="ECO:0008006" key="3">
    <source>
        <dbReference type="Google" id="ProtNLM"/>
    </source>
</evidence>